<organism evidence="2 3">
    <name type="scientific">Halorubrum xinjiangense</name>
    <dbReference type="NCBI Taxonomy" id="261291"/>
    <lineage>
        <taxon>Archaea</taxon>
        <taxon>Methanobacteriati</taxon>
        <taxon>Methanobacteriota</taxon>
        <taxon>Stenosarchaea group</taxon>
        <taxon>Halobacteria</taxon>
        <taxon>Halobacteriales</taxon>
        <taxon>Haloferacaceae</taxon>
        <taxon>Halorubrum</taxon>
    </lineage>
</organism>
<accession>A0A1G7MJC3</accession>
<dbReference type="Proteomes" id="UP000324020">
    <property type="component" value="Unassembled WGS sequence"/>
</dbReference>
<dbReference type="AlphaFoldDB" id="A0A1G7MJC3"/>
<evidence type="ECO:0000313" key="3">
    <source>
        <dbReference type="Proteomes" id="UP000324020"/>
    </source>
</evidence>
<name>A0A1G7MJC3_9EURY</name>
<evidence type="ECO:0000259" key="1">
    <source>
        <dbReference type="Pfam" id="PF02627"/>
    </source>
</evidence>
<dbReference type="Pfam" id="PF02627">
    <property type="entry name" value="CMD"/>
    <property type="match status" value="1"/>
</dbReference>
<dbReference type="Gene3D" id="1.20.1290.10">
    <property type="entry name" value="AhpD-like"/>
    <property type="match status" value="1"/>
</dbReference>
<dbReference type="InterPro" id="IPR003779">
    <property type="entry name" value="CMD-like"/>
</dbReference>
<sequence>MARVPYAEATDVPDEYEDLLESSLQGKPLHVYQSIGNNPEVLAGLRSFLGSLWTDSGLTDRERELVILAVTSEIGNRYEWHQHVNIARGVGIDDDEIAALGSGDLAPFGDEETVLVEYALAVVRGEVDAVAHDEIAALYDDETIVGIAAAAEGYDALGGMIDAFDLELESGTEFHGWDPR</sequence>
<reference evidence="2 3" key="1">
    <citation type="submission" date="2016-10" db="EMBL/GenBank/DDBJ databases">
        <authorList>
            <person name="Varghese N."/>
            <person name="Submissions S."/>
        </authorList>
    </citation>
    <scope>NUCLEOTIDE SEQUENCE [LARGE SCALE GENOMIC DNA]</scope>
    <source>
        <strain evidence="2 3">CGMCC 1.3527</strain>
    </source>
</reference>
<keyword evidence="3" id="KW-1185">Reference proteome</keyword>
<dbReference type="RefSeq" id="WP_149798650.1">
    <property type="nucleotide sequence ID" value="NZ_FNBO01000006.1"/>
</dbReference>
<dbReference type="SUPFAM" id="SSF69118">
    <property type="entry name" value="AhpD-like"/>
    <property type="match status" value="1"/>
</dbReference>
<proteinExistence type="predicted"/>
<feature type="domain" description="Carboxymuconolactone decarboxylase-like" evidence="1">
    <location>
        <begin position="39"/>
        <end position="112"/>
    </location>
</feature>
<dbReference type="EMBL" id="FNBO01000006">
    <property type="protein sequence ID" value="SDF61787.1"/>
    <property type="molecule type" value="Genomic_DNA"/>
</dbReference>
<dbReference type="PANTHER" id="PTHR34846">
    <property type="entry name" value="4-CARBOXYMUCONOLACTONE DECARBOXYLASE FAMILY PROTEIN (AFU_ORTHOLOGUE AFUA_6G11590)"/>
    <property type="match status" value="1"/>
</dbReference>
<protein>
    <submittedName>
        <fullName evidence="2">Carboxymuconolactone decarboxylase family protein</fullName>
    </submittedName>
</protein>
<gene>
    <name evidence="2" type="ORF">SAMN04488067_10697</name>
</gene>
<evidence type="ECO:0000313" key="2">
    <source>
        <dbReference type="EMBL" id="SDF61787.1"/>
    </source>
</evidence>
<dbReference type="PANTHER" id="PTHR34846:SF11">
    <property type="entry name" value="4-CARBOXYMUCONOLACTONE DECARBOXYLASE FAMILY PROTEIN (AFU_ORTHOLOGUE AFUA_6G11590)"/>
    <property type="match status" value="1"/>
</dbReference>
<dbReference type="GO" id="GO:0051920">
    <property type="term" value="F:peroxiredoxin activity"/>
    <property type="evidence" value="ECO:0007669"/>
    <property type="project" value="InterPro"/>
</dbReference>
<dbReference type="OrthoDB" id="343109at2157"/>
<dbReference type="InterPro" id="IPR029032">
    <property type="entry name" value="AhpD-like"/>
</dbReference>